<keyword evidence="1" id="KW-0812">Transmembrane</keyword>
<evidence type="ECO:0000256" key="1">
    <source>
        <dbReference type="SAM" id="Phobius"/>
    </source>
</evidence>
<accession>A0A399RF20</accession>
<feature type="transmembrane region" description="Helical" evidence="1">
    <location>
        <begin position="25"/>
        <end position="47"/>
    </location>
</feature>
<feature type="transmembrane region" description="Helical" evidence="1">
    <location>
        <begin position="53"/>
        <end position="71"/>
    </location>
</feature>
<protein>
    <submittedName>
        <fullName evidence="3">Cobalamin biosynthesis protein CobQ</fullName>
    </submittedName>
</protein>
<organism evidence="3 4">
    <name type="scientific">Henriciella mobilis</name>
    <dbReference type="NCBI Taxonomy" id="2305467"/>
    <lineage>
        <taxon>Bacteria</taxon>
        <taxon>Pseudomonadati</taxon>
        <taxon>Pseudomonadota</taxon>
        <taxon>Alphaproteobacteria</taxon>
        <taxon>Hyphomonadales</taxon>
        <taxon>Hyphomonadaceae</taxon>
        <taxon>Henriciella</taxon>
    </lineage>
</organism>
<reference evidence="3 4" key="1">
    <citation type="submission" date="2018-08" db="EMBL/GenBank/DDBJ databases">
        <title>Henriciella mobilis sp. nov., isolated from seawater.</title>
        <authorList>
            <person name="Cheng H."/>
            <person name="Wu Y.-H."/>
            <person name="Xu X.-W."/>
            <person name="Guo L.-L."/>
        </authorList>
    </citation>
    <scope>NUCLEOTIDE SEQUENCE [LARGE SCALE GENOMIC DNA]</scope>
    <source>
        <strain evidence="3 4">JN25</strain>
    </source>
</reference>
<proteinExistence type="predicted"/>
<name>A0A399RF20_9PROT</name>
<dbReference type="EMBL" id="QWFX01000006">
    <property type="protein sequence ID" value="RIJ29988.1"/>
    <property type="molecule type" value="Genomic_DNA"/>
</dbReference>
<keyword evidence="1" id="KW-1133">Transmembrane helix</keyword>
<dbReference type="AlphaFoldDB" id="A0A399RF20"/>
<gene>
    <name evidence="3" type="ORF">D1223_04815</name>
</gene>
<comment type="caution">
    <text evidence="3">The sequence shown here is derived from an EMBL/GenBank/DDBJ whole genome shotgun (WGS) entry which is preliminary data.</text>
</comment>
<keyword evidence="1" id="KW-0472">Membrane</keyword>
<sequence>MSQQPRSWMKFSTRKHGALYARYQAIYDGVDALAAIAFIVGSALFFSESTKTTATWLFLIGSVFFAVRPLVHLVRDFHLARLPEQAEAEEG</sequence>
<evidence type="ECO:0000259" key="2">
    <source>
        <dbReference type="Pfam" id="PF14145"/>
    </source>
</evidence>
<evidence type="ECO:0000313" key="4">
    <source>
        <dbReference type="Proteomes" id="UP000266385"/>
    </source>
</evidence>
<feature type="domain" description="YrhK" evidence="2">
    <location>
        <begin position="22"/>
        <end position="76"/>
    </location>
</feature>
<keyword evidence="4" id="KW-1185">Reference proteome</keyword>
<dbReference type="InterPro" id="IPR025424">
    <property type="entry name" value="YrhK_domain"/>
</dbReference>
<dbReference type="RefSeq" id="WP_119375306.1">
    <property type="nucleotide sequence ID" value="NZ_QWFX01000006.1"/>
</dbReference>
<dbReference type="Pfam" id="PF14145">
    <property type="entry name" value="YrhK"/>
    <property type="match status" value="1"/>
</dbReference>
<evidence type="ECO:0000313" key="3">
    <source>
        <dbReference type="EMBL" id="RIJ29988.1"/>
    </source>
</evidence>
<dbReference type="Proteomes" id="UP000266385">
    <property type="component" value="Unassembled WGS sequence"/>
</dbReference>
<dbReference type="OrthoDB" id="5862062at2"/>